<comment type="caution">
    <text evidence="9">The sequence shown here is derived from an EMBL/GenBank/DDBJ whole genome shotgun (WGS) entry which is preliminary data.</text>
</comment>
<dbReference type="Gene3D" id="1.20.272.10">
    <property type="match status" value="1"/>
</dbReference>
<keyword evidence="3" id="KW-0808">Transferase</keyword>
<dbReference type="GO" id="GO:0003887">
    <property type="term" value="F:DNA-directed DNA polymerase activity"/>
    <property type="evidence" value="ECO:0007669"/>
    <property type="project" value="UniProtKB-KW"/>
</dbReference>
<sequence length="327" mass="36361">MSVYPWQGELWQRLTAERERLPHALLLHGPAGIGKRALALELARWLLCQTPTPAGGCGECPSCQWFAQGGHPDFRLIEPAAEAEGAEEGKKGGKRISVDQVREVVEFLTLSAHQGGWRVVVLQPAEALGVAAANALLKTLEEPPPRTVFLLVSHQPRRLLPTILSRCRKLPVASPEPAAALAWLRAQAVDAPEVLLAEAGGAPLLALDYAEPERLARRQRFIEGLLDAEREDLSALAGEYQQRVAEAWGWLVRWLCDLSLCQTTGQVRYFADHAQALRKLAQRIDAGRLWAVYRQVMDDGRWLQHPLNGQLLLESWLIRYAELGARR</sequence>
<accession>A0A4R3JTQ3</accession>
<dbReference type="NCBIfam" id="NF004310">
    <property type="entry name" value="PRK05707.1"/>
    <property type="match status" value="1"/>
</dbReference>
<dbReference type="GO" id="GO:0006261">
    <property type="term" value="P:DNA-templated DNA replication"/>
    <property type="evidence" value="ECO:0007669"/>
    <property type="project" value="TreeGrafter"/>
</dbReference>
<evidence type="ECO:0000256" key="6">
    <source>
        <dbReference type="ARBA" id="ARBA00022932"/>
    </source>
</evidence>
<comment type="catalytic activity">
    <reaction evidence="7">
        <text>DNA(n) + a 2'-deoxyribonucleoside 5'-triphosphate = DNA(n+1) + diphosphate</text>
        <dbReference type="Rhea" id="RHEA:22508"/>
        <dbReference type="Rhea" id="RHEA-COMP:17339"/>
        <dbReference type="Rhea" id="RHEA-COMP:17340"/>
        <dbReference type="ChEBI" id="CHEBI:33019"/>
        <dbReference type="ChEBI" id="CHEBI:61560"/>
        <dbReference type="ChEBI" id="CHEBI:173112"/>
        <dbReference type="EC" id="2.7.7.7"/>
    </reaction>
</comment>
<evidence type="ECO:0000256" key="5">
    <source>
        <dbReference type="ARBA" id="ARBA00022705"/>
    </source>
</evidence>
<dbReference type="GO" id="GO:0009360">
    <property type="term" value="C:DNA polymerase III complex"/>
    <property type="evidence" value="ECO:0007669"/>
    <property type="project" value="InterPro"/>
</dbReference>
<keyword evidence="6" id="KW-0239">DNA-directed DNA polymerase</keyword>
<evidence type="ECO:0000256" key="2">
    <source>
        <dbReference type="ARBA" id="ARBA00014363"/>
    </source>
</evidence>
<dbReference type="InterPro" id="IPR050238">
    <property type="entry name" value="DNA_Rep/Repair_Clamp_Loader"/>
</dbReference>
<dbReference type="Pfam" id="PF13177">
    <property type="entry name" value="DNA_pol3_delta2"/>
    <property type="match status" value="1"/>
</dbReference>
<organism evidence="9 10">
    <name type="scientific">Sulfuritortus calidifontis</name>
    <dbReference type="NCBI Taxonomy" id="1914471"/>
    <lineage>
        <taxon>Bacteria</taxon>
        <taxon>Pseudomonadati</taxon>
        <taxon>Pseudomonadota</taxon>
        <taxon>Betaproteobacteria</taxon>
        <taxon>Nitrosomonadales</taxon>
        <taxon>Thiobacillaceae</taxon>
        <taxon>Sulfuritortus</taxon>
    </lineage>
</organism>
<reference evidence="9 10" key="1">
    <citation type="submission" date="2019-03" db="EMBL/GenBank/DDBJ databases">
        <title>Genomic Encyclopedia of Type Strains, Phase IV (KMG-IV): sequencing the most valuable type-strain genomes for metagenomic binning, comparative biology and taxonomic classification.</title>
        <authorList>
            <person name="Goeker M."/>
        </authorList>
    </citation>
    <scope>NUCLEOTIDE SEQUENCE [LARGE SCALE GENOMIC DNA]</scope>
    <source>
        <strain evidence="9 10">DSM 103923</strain>
    </source>
</reference>
<protein>
    <recommendedName>
        <fullName evidence="2">DNA polymerase III subunit delta'</fullName>
        <ecNumber evidence="1">2.7.7.7</ecNumber>
    </recommendedName>
</protein>
<dbReference type="AlphaFoldDB" id="A0A4R3JTQ3"/>
<dbReference type="GO" id="GO:0003677">
    <property type="term" value="F:DNA binding"/>
    <property type="evidence" value="ECO:0007669"/>
    <property type="project" value="InterPro"/>
</dbReference>
<gene>
    <name evidence="9" type="ORF">EDC61_1133</name>
</gene>
<evidence type="ECO:0000313" key="10">
    <source>
        <dbReference type="Proteomes" id="UP000295135"/>
    </source>
</evidence>
<dbReference type="OrthoDB" id="9811073at2"/>
<dbReference type="GO" id="GO:0008408">
    <property type="term" value="F:3'-5' exonuclease activity"/>
    <property type="evidence" value="ECO:0007669"/>
    <property type="project" value="InterPro"/>
</dbReference>
<evidence type="ECO:0000256" key="7">
    <source>
        <dbReference type="ARBA" id="ARBA00049244"/>
    </source>
</evidence>
<proteinExistence type="predicted"/>
<evidence type="ECO:0000256" key="1">
    <source>
        <dbReference type="ARBA" id="ARBA00012417"/>
    </source>
</evidence>
<evidence type="ECO:0000256" key="4">
    <source>
        <dbReference type="ARBA" id="ARBA00022695"/>
    </source>
</evidence>
<dbReference type="InterPro" id="IPR027417">
    <property type="entry name" value="P-loop_NTPase"/>
</dbReference>
<dbReference type="PANTHER" id="PTHR11669">
    <property type="entry name" value="REPLICATION FACTOR C / DNA POLYMERASE III GAMMA-TAU SUBUNIT"/>
    <property type="match status" value="1"/>
</dbReference>
<name>A0A4R3JTQ3_9PROT</name>
<dbReference type="Pfam" id="PF09115">
    <property type="entry name" value="DNApol3-delta_C"/>
    <property type="match status" value="1"/>
</dbReference>
<dbReference type="PANTHER" id="PTHR11669:SF8">
    <property type="entry name" value="DNA POLYMERASE III SUBUNIT DELTA"/>
    <property type="match status" value="1"/>
</dbReference>
<dbReference type="RefSeq" id="WP_126461027.1">
    <property type="nucleotide sequence ID" value="NZ_AP018721.1"/>
</dbReference>
<keyword evidence="10" id="KW-1185">Reference proteome</keyword>
<dbReference type="EMBL" id="SLZY01000013">
    <property type="protein sequence ID" value="TCS70850.1"/>
    <property type="molecule type" value="Genomic_DNA"/>
</dbReference>
<dbReference type="Gene3D" id="3.40.50.300">
    <property type="entry name" value="P-loop containing nucleotide triphosphate hydrolases"/>
    <property type="match status" value="1"/>
</dbReference>
<keyword evidence="4" id="KW-0548">Nucleotidyltransferase</keyword>
<dbReference type="InterPro" id="IPR004622">
    <property type="entry name" value="DNA_pol_HolB"/>
</dbReference>
<dbReference type="InterPro" id="IPR015199">
    <property type="entry name" value="DNA_pol_III_delta_C"/>
</dbReference>
<evidence type="ECO:0000259" key="8">
    <source>
        <dbReference type="Pfam" id="PF09115"/>
    </source>
</evidence>
<feature type="domain" description="DNA polymerase III delta subunit C-terminal" evidence="8">
    <location>
        <begin position="213"/>
        <end position="320"/>
    </location>
</feature>
<evidence type="ECO:0000256" key="3">
    <source>
        <dbReference type="ARBA" id="ARBA00022679"/>
    </source>
</evidence>
<keyword evidence="5" id="KW-0235">DNA replication</keyword>
<dbReference type="SUPFAM" id="SSF52540">
    <property type="entry name" value="P-loop containing nucleoside triphosphate hydrolases"/>
    <property type="match status" value="1"/>
</dbReference>
<dbReference type="EC" id="2.7.7.7" evidence="1"/>
<dbReference type="NCBIfam" id="TIGR00678">
    <property type="entry name" value="holB"/>
    <property type="match status" value="1"/>
</dbReference>
<evidence type="ECO:0000313" key="9">
    <source>
        <dbReference type="EMBL" id="TCS70850.1"/>
    </source>
</evidence>
<dbReference type="Proteomes" id="UP000295135">
    <property type="component" value="Unassembled WGS sequence"/>
</dbReference>